<dbReference type="InterPro" id="IPR000210">
    <property type="entry name" value="BTB/POZ_dom"/>
</dbReference>
<feature type="domain" description="BTB" evidence="2">
    <location>
        <begin position="46"/>
        <end position="117"/>
    </location>
</feature>
<dbReference type="SMART" id="SM00225">
    <property type="entry name" value="BTB"/>
    <property type="match status" value="1"/>
</dbReference>
<protein>
    <recommendedName>
        <fullName evidence="2">BTB domain-containing protein</fullName>
    </recommendedName>
</protein>
<evidence type="ECO:0000259" key="2">
    <source>
        <dbReference type="PROSITE" id="PS50097"/>
    </source>
</evidence>
<gene>
    <name evidence="3" type="ORF">GALMADRAFT_77644</name>
</gene>
<dbReference type="AlphaFoldDB" id="A0A067SQW8"/>
<name>A0A067SQW8_GALM3</name>
<dbReference type="PROSITE" id="PS50097">
    <property type="entry name" value="BTB"/>
    <property type="match status" value="1"/>
</dbReference>
<dbReference type="InterPro" id="IPR011333">
    <property type="entry name" value="SKP1/BTB/POZ_sf"/>
</dbReference>
<evidence type="ECO:0000313" key="3">
    <source>
        <dbReference type="EMBL" id="KDR69183.1"/>
    </source>
</evidence>
<sequence length="339" mass="38436">MSNSPSPSSVCGTKRKRTDTIPDTIPDTGSPTDTVITRSDMWFDDGNIVLQAGMTQFRVHRGIIARHSSVFKDMFAMAQPTGELEIEGCAVVHVMDTPQDWRNVLVVLYDSLKAYKSTDDISFAVLRSMLRLGTKYEFDHLRELVMEHLASKLPRSLDSWDKTYDEDGNRVASVDCHHFDLVNLLLEWDIRSVLPTALYTCIEVHTLKEILQGSTREDGTPVRLVTKAQTTMVLGKESLSLSSMQYFYDCFDPSDSEGCQTPWACQSVRAEVMKTAINNWHVVQALSPSMGQRMRALPTVFCKVCITKILERIRVGREEMWDKLPAYFGLSKWADLTDY</sequence>
<dbReference type="OrthoDB" id="2799068at2759"/>
<evidence type="ECO:0000256" key="1">
    <source>
        <dbReference type="SAM" id="MobiDB-lite"/>
    </source>
</evidence>
<feature type="region of interest" description="Disordered" evidence="1">
    <location>
        <begin position="1"/>
        <end position="31"/>
    </location>
</feature>
<dbReference type="Proteomes" id="UP000027222">
    <property type="component" value="Unassembled WGS sequence"/>
</dbReference>
<dbReference type="HOGENOM" id="CLU_033082_3_2_1"/>
<dbReference type="CDD" id="cd18186">
    <property type="entry name" value="BTB_POZ_ZBTB_KLHL-like"/>
    <property type="match status" value="1"/>
</dbReference>
<organism evidence="3 4">
    <name type="scientific">Galerina marginata (strain CBS 339.88)</name>
    <dbReference type="NCBI Taxonomy" id="685588"/>
    <lineage>
        <taxon>Eukaryota</taxon>
        <taxon>Fungi</taxon>
        <taxon>Dikarya</taxon>
        <taxon>Basidiomycota</taxon>
        <taxon>Agaricomycotina</taxon>
        <taxon>Agaricomycetes</taxon>
        <taxon>Agaricomycetidae</taxon>
        <taxon>Agaricales</taxon>
        <taxon>Agaricineae</taxon>
        <taxon>Strophariaceae</taxon>
        <taxon>Galerina</taxon>
    </lineage>
</organism>
<accession>A0A067SQW8</accession>
<feature type="compositionally biased region" description="Polar residues" evidence="1">
    <location>
        <begin position="1"/>
        <end position="11"/>
    </location>
</feature>
<dbReference type="SUPFAM" id="SSF54695">
    <property type="entry name" value="POZ domain"/>
    <property type="match status" value="1"/>
</dbReference>
<feature type="compositionally biased region" description="Low complexity" evidence="1">
    <location>
        <begin position="21"/>
        <end position="31"/>
    </location>
</feature>
<dbReference type="Gene3D" id="3.30.710.10">
    <property type="entry name" value="Potassium Channel Kv1.1, Chain A"/>
    <property type="match status" value="1"/>
</dbReference>
<proteinExistence type="predicted"/>
<evidence type="ECO:0000313" key="4">
    <source>
        <dbReference type="Proteomes" id="UP000027222"/>
    </source>
</evidence>
<reference evidence="4" key="1">
    <citation type="journal article" date="2014" name="Proc. Natl. Acad. Sci. U.S.A.">
        <title>Extensive sampling of basidiomycete genomes demonstrates inadequacy of the white-rot/brown-rot paradigm for wood decay fungi.</title>
        <authorList>
            <person name="Riley R."/>
            <person name="Salamov A.A."/>
            <person name="Brown D.W."/>
            <person name="Nagy L.G."/>
            <person name="Floudas D."/>
            <person name="Held B.W."/>
            <person name="Levasseur A."/>
            <person name="Lombard V."/>
            <person name="Morin E."/>
            <person name="Otillar R."/>
            <person name="Lindquist E.A."/>
            <person name="Sun H."/>
            <person name="LaButti K.M."/>
            <person name="Schmutz J."/>
            <person name="Jabbour D."/>
            <person name="Luo H."/>
            <person name="Baker S.E."/>
            <person name="Pisabarro A.G."/>
            <person name="Walton J.D."/>
            <person name="Blanchette R.A."/>
            <person name="Henrissat B."/>
            <person name="Martin F."/>
            <person name="Cullen D."/>
            <person name="Hibbett D.S."/>
            <person name="Grigoriev I.V."/>
        </authorList>
    </citation>
    <scope>NUCLEOTIDE SEQUENCE [LARGE SCALE GENOMIC DNA]</scope>
    <source>
        <strain evidence="4">CBS 339.88</strain>
    </source>
</reference>
<dbReference type="EMBL" id="KL142403">
    <property type="protein sequence ID" value="KDR69183.1"/>
    <property type="molecule type" value="Genomic_DNA"/>
</dbReference>
<keyword evidence="4" id="KW-1185">Reference proteome</keyword>
<dbReference type="Pfam" id="PF00651">
    <property type="entry name" value="BTB"/>
    <property type="match status" value="1"/>
</dbReference>